<keyword evidence="6" id="KW-0029">Amino-acid transport</keyword>
<dbReference type="PATRIC" id="fig|1702221.3.peg.2673"/>
<feature type="transmembrane region" description="Helical" evidence="9">
    <location>
        <begin position="172"/>
        <end position="193"/>
    </location>
</feature>
<dbReference type="PANTHER" id="PTHR30614">
    <property type="entry name" value="MEMBRANE COMPONENT OF AMINO ACID ABC TRANSPORTER"/>
    <property type="match status" value="1"/>
</dbReference>
<dbReference type="GO" id="GO:0043190">
    <property type="term" value="C:ATP-binding cassette (ABC) transporter complex"/>
    <property type="evidence" value="ECO:0007669"/>
    <property type="project" value="InterPro"/>
</dbReference>
<dbReference type="PROSITE" id="PS50928">
    <property type="entry name" value="ABC_TM1"/>
    <property type="match status" value="1"/>
</dbReference>
<evidence type="ECO:0000256" key="7">
    <source>
        <dbReference type="ARBA" id="ARBA00022989"/>
    </source>
</evidence>
<feature type="transmembrane region" description="Helical" evidence="9">
    <location>
        <begin position="205"/>
        <end position="227"/>
    </location>
</feature>
<evidence type="ECO:0000259" key="10">
    <source>
        <dbReference type="PROSITE" id="PS50928"/>
    </source>
</evidence>
<dbReference type="Pfam" id="PF00528">
    <property type="entry name" value="BPD_transp_1"/>
    <property type="match status" value="1"/>
</dbReference>
<evidence type="ECO:0000256" key="9">
    <source>
        <dbReference type="RuleBase" id="RU363032"/>
    </source>
</evidence>
<keyword evidence="12" id="KW-1185">Reference proteome</keyword>
<dbReference type="Gene3D" id="1.10.3720.10">
    <property type="entry name" value="MetI-like"/>
    <property type="match status" value="1"/>
</dbReference>
<keyword evidence="8 9" id="KW-0472">Membrane</keyword>
<organism evidence="11 12">
    <name type="scientific">Faecalibaculum rodentium</name>
    <dbReference type="NCBI Taxonomy" id="1702221"/>
    <lineage>
        <taxon>Bacteria</taxon>
        <taxon>Bacillati</taxon>
        <taxon>Bacillota</taxon>
        <taxon>Erysipelotrichia</taxon>
        <taxon>Erysipelotrichales</taxon>
        <taxon>Erysipelotrichaceae</taxon>
        <taxon>Faecalibaculum</taxon>
    </lineage>
</organism>
<feature type="transmembrane region" description="Helical" evidence="9">
    <location>
        <begin position="28"/>
        <end position="50"/>
    </location>
</feature>
<evidence type="ECO:0000256" key="8">
    <source>
        <dbReference type="ARBA" id="ARBA00023136"/>
    </source>
</evidence>
<accession>A0A140DZ01</accession>
<dbReference type="OrthoDB" id="9787841at2"/>
<evidence type="ECO:0000313" key="11">
    <source>
        <dbReference type="EMBL" id="AMK55878.1"/>
    </source>
</evidence>
<dbReference type="CDD" id="cd06261">
    <property type="entry name" value="TM_PBP2"/>
    <property type="match status" value="1"/>
</dbReference>
<dbReference type="SUPFAM" id="SSF161098">
    <property type="entry name" value="MetI-like"/>
    <property type="match status" value="1"/>
</dbReference>
<evidence type="ECO:0000256" key="4">
    <source>
        <dbReference type="ARBA" id="ARBA00022475"/>
    </source>
</evidence>
<protein>
    <recommendedName>
        <fullName evidence="10">ABC transmembrane type-1 domain-containing protein</fullName>
    </recommendedName>
</protein>
<evidence type="ECO:0000256" key="6">
    <source>
        <dbReference type="ARBA" id="ARBA00022970"/>
    </source>
</evidence>
<dbReference type="NCBIfam" id="TIGR01726">
    <property type="entry name" value="HEQRo_perm_3TM"/>
    <property type="match status" value="1"/>
</dbReference>
<keyword evidence="4" id="KW-1003">Cell membrane</keyword>
<dbReference type="RefSeq" id="WP_067559917.1">
    <property type="nucleotide sequence ID" value="NZ_CAMTBT010000005.1"/>
</dbReference>
<keyword evidence="5 9" id="KW-0812">Transmembrane</keyword>
<dbReference type="Proteomes" id="UP000069771">
    <property type="component" value="Chromosome"/>
</dbReference>
<evidence type="ECO:0000313" key="12">
    <source>
        <dbReference type="Proteomes" id="UP000069771"/>
    </source>
</evidence>
<dbReference type="GO" id="GO:0006865">
    <property type="term" value="P:amino acid transport"/>
    <property type="evidence" value="ECO:0007669"/>
    <property type="project" value="UniProtKB-KW"/>
</dbReference>
<feature type="domain" description="ABC transmembrane type-1" evidence="10">
    <location>
        <begin position="26"/>
        <end position="226"/>
    </location>
</feature>
<dbReference type="GeneID" id="78479207"/>
<sequence>MAQPTNLFEWMVFLFQEYGEMFWQGTLVTLYIAIAGTIIGFVLGFVLGVLSDLQVSPHDPWYRRLPVWILKWIGDIYIEIFRDTPMIVQAMVIYYGLRSAGIEITPVPAAILVTVLNTGAYMSETVRAGINSVDPGQREGGLALGMTTMKIMVKVILPQALRNIIPEMANMFLTNLKMTSVLNVIGVTELFMVAKTTGAVYYKYFEAYLCIALIYFVLCFVFNRLFLLLEKKMKGKADYALAVEYMSDGE</sequence>
<reference evidence="11 12" key="1">
    <citation type="journal article" date="2016" name="Gut Pathog.">
        <title>Whole genome sequencing of "Faecalibaculum rodentium" ALO17, isolated from C57BL/6J laboratory mouse feces.</title>
        <authorList>
            <person name="Lim S."/>
            <person name="Chang D.H."/>
            <person name="Ahn S."/>
            <person name="Kim B.C."/>
        </authorList>
    </citation>
    <scope>NUCLEOTIDE SEQUENCE [LARGE SCALE GENOMIC DNA]</scope>
    <source>
        <strain evidence="11 12">Alo17</strain>
    </source>
</reference>
<name>A0A140DZ01_9FIRM</name>
<evidence type="ECO:0000256" key="5">
    <source>
        <dbReference type="ARBA" id="ARBA00022692"/>
    </source>
</evidence>
<evidence type="ECO:0000256" key="3">
    <source>
        <dbReference type="ARBA" id="ARBA00022448"/>
    </source>
</evidence>
<comment type="similarity">
    <text evidence="2">Belongs to the binding-protein-dependent transport system permease family. HisMQ subfamily.</text>
</comment>
<dbReference type="InterPro" id="IPR035906">
    <property type="entry name" value="MetI-like_sf"/>
</dbReference>
<comment type="subcellular location">
    <subcellularLocation>
        <location evidence="1 9">Cell membrane</location>
        <topology evidence="1 9">Multi-pass membrane protein</topology>
    </subcellularLocation>
</comment>
<dbReference type="STRING" id="1702221.AALO17_27440"/>
<dbReference type="KEGG" id="fro:AALO17_27440"/>
<dbReference type="InterPro" id="IPR000515">
    <property type="entry name" value="MetI-like"/>
</dbReference>
<keyword evidence="3 9" id="KW-0813">Transport</keyword>
<dbReference type="InterPro" id="IPR043429">
    <property type="entry name" value="ArtM/GltK/GlnP/TcyL/YhdX-like"/>
</dbReference>
<evidence type="ECO:0000256" key="1">
    <source>
        <dbReference type="ARBA" id="ARBA00004651"/>
    </source>
</evidence>
<dbReference type="InterPro" id="IPR010065">
    <property type="entry name" value="AA_ABC_transptr_permease_3TM"/>
</dbReference>
<evidence type="ECO:0000256" key="2">
    <source>
        <dbReference type="ARBA" id="ARBA00010072"/>
    </source>
</evidence>
<gene>
    <name evidence="11" type="ORF">AALO17_27440</name>
</gene>
<proteinExistence type="inferred from homology"/>
<dbReference type="PANTHER" id="PTHR30614:SF20">
    <property type="entry name" value="GLUTAMINE TRANSPORT SYSTEM PERMEASE PROTEIN GLNP"/>
    <property type="match status" value="1"/>
</dbReference>
<dbReference type="AlphaFoldDB" id="A0A140DZ01"/>
<keyword evidence="7 9" id="KW-1133">Transmembrane helix</keyword>
<dbReference type="GO" id="GO:0022857">
    <property type="term" value="F:transmembrane transporter activity"/>
    <property type="evidence" value="ECO:0007669"/>
    <property type="project" value="InterPro"/>
</dbReference>
<dbReference type="EMBL" id="CP011391">
    <property type="protein sequence ID" value="AMK55878.1"/>
    <property type="molecule type" value="Genomic_DNA"/>
</dbReference>